<reference evidence="2" key="1">
    <citation type="submission" date="2021-05" db="EMBL/GenBank/DDBJ databases">
        <authorList>
            <person name="Pietrasiak N."/>
            <person name="Ward R."/>
            <person name="Stajich J.E."/>
            <person name="Kurbessoian T."/>
        </authorList>
    </citation>
    <scope>NUCLEOTIDE SEQUENCE</scope>
    <source>
        <strain evidence="2">GSE-TBD4-15B</strain>
    </source>
</reference>
<reference evidence="2" key="2">
    <citation type="journal article" date="2022" name="Microbiol. Resour. Announc.">
        <title>Metagenome Sequencing to Explore Phylogenomics of Terrestrial Cyanobacteria.</title>
        <authorList>
            <person name="Ward R.D."/>
            <person name="Stajich J.E."/>
            <person name="Johansen J.R."/>
            <person name="Huntemann M."/>
            <person name="Clum A."/>
            <person name="Foster B."/>
            <person name="Foster B."/>
            <person name="Roux S."/>
            <person name="Palaniappan K."/>
            <person name="Varghese N."/>
            <person name="Mukherjee S."/>
            <person name="Reddy T.B.K."/>
            <person name="Daum C."/>
            <person name="Copeland A."/>
            <person name="Chen I.A."/>
            <person name="Ivanova N.N."/>
            <person name="Kyrpides N.C."/>
            <person name="Shapiro N."/>
            <person name="Eloe-Fadrosh E.A."/>
            <person name="Pietrasiak N."/>
        </authorList>
    </citation>
    <scope>NUCLEOTIDE SEQUENCE</scope>
    <source>
        <strain evidence="2">GSE-TBD4-15B</strain>
    </source>
</reference>
<organism evidence="2 3">
    <name type="scientific">Pegethrix bostrychoides GSE-TBD4-15B</name>
    <dbReference type="NCBI Taxonomy" id="2839662"/>
    <lineage>
        <taxon>Bacteria</taxon>
        <taxon>Bacillati</taxon>
        <taxon>Cyanobacteriota</taxon>
        <taxon>Cyanophyceae</taxon>
        <taxon>Oculatellales</taxon>
        <taxon>Oculatellaceae</taxon>
        <taxon>Pegethrix</taxon>
    </lineage>
</organism>
<evidence type="ECO:0000256" key="1">
    <source>
        <dbReference type="SAM" id="MobiDB-lite"/>
    </source>
</evidence>
<dbReference type="EMBL" id="JAHHHV010000077">
    <property type="protein sequence ID" value="MBW4467474.1"/>
    <property type="molecule type" value="Genomic_DNA"/>
</dbReference>
<dbReference type="Proteomes" id="UP000707356">
    <property type="component" value="Unassembled WGS sequence"/>
</dbReference>
<name>A0A951U633_9CYAN</name>
<dbReference type="AlphaFoldDB" id="A0A951U633"/>
<evidence type="ECO:0000313" key="3">
    <source>
        <dbReference type="Proteomes" id="UP000707356"/>
    </source>
</evidence>
<protein>
    <submittedName>
        <fullName evidence="2">Phasin family protein</fullName>
    </submittedName>
</protein>
<feature type="region of interest" description="Disordered" evidence="1">
    <location>
        <begin position="62"/>
        <end position="119"/>
    </location>
</feature>
<comment type="caution">
    <text evidence="2">The sequence shown here is derived from an EMBL/GenBank/DDBJ whole genome shotgun (WGS) entry which is preliminary data.</text>
</comment>
<accession>A0A951U633</accession>
<evidence type="ECO:0000313" key="2">
    <source>
        <dbReference type="EMBL" id="MBW4467474.1"/>
    </source>
</evidence>
<sequence length="138" mass="14942">MPDFGDLVQKAFYLGVGAASYAAEKAGTTLSELRVQAQKLADEMVARGEMTAEDAKRMVDEMVTQAQDPTATPPAAPRRIEILTDDQPETATTDLPKDSPTEPLPDQPIAPGSAPSGVEELRQQVVKLQEELQRLKHS</sequence>
<gene>
    <name evidence="2" type="ORF">KME07_18765</name>
</gene>
<proteinExistence type="predicted"/>